<proteinExistence type="predicted"/>
<feature type="non-terminal residue" evidence="2">
    <location>
        <position position="98"/>
    </location>
</feature>
<name>X1QWU4_9ZZZZ</name>
<gene>
    <name evidence="2" type="ORF">S12H4_25184</name>
</gene>
<dbReference type="Pfam" id="PF02730">
    <property type="entry name" value="AFOR_N"/>
    <property type="match status" value="1"/>
</dbReference>
<dbReference type="PANTHER" id="PTHR30038:SF0">
    <property type="entry name" value="TUNGSTEN-CONTAINING ALDEHYDE FERREDOXIN OXIDOREDUCTASE"/>
    <property type="match status" value="1"/>
</dbReference>
<dbReference type="SUPFAM" id="SSF56228">
    <property type="entry name" value="Aldehyde ferredoxin oxidoreductase, N-terminal domain"/>
    <property type="match status" value="1"/>
</dbReference>
<protein>
    <recommendedName>
        <fullName evidence="1">Aldehyde ferredoxin oxidoreductase N-terminal domain-containing protein</fullName>
    </recommendedName>
</protein>
<dbReference type="GO" id="GO:0016625">
    <property type="term" value="F:oxidoreductase activity, acting on the aldehyde or oxo group of donors, iron-sulfur protein as acceptor"/>
    <property type="evidence" value="ECO:0007669"/>
    <property type="project" value="InterPro"/>
</dbReference>
<sequence>GNVEIRPASHIWEKTTGETQSIIRNELGDDKVRVLSIGPAGERLVRFACIINECKHANGRLGMGAVMGSKNLKAIAARGHGEIKLKDREIVLKWAKWF</sequence>
<evidence type="ECO:0000313" key="2">
    <source>
        <dbReference type="EMBL" id="GAI73007.1"/>
    </source>
</evidence>
<organism evidence="2">
    <name type="scientific">marine sediment metagenome</name>
    <dbReference type="NCBI Taxonomy" id="412755"/>
    <lineage>
        <taxon>unclassified sequences</taxon>
        <taxon>metagenomes</taxon>
        <taxon>ecological metagenomes</taxon>
    </lineage>
</organism>
<dbReference type="AlphaFoldDB" id="X1QWU4"/>
<dbReference type="Gene3D" id="3.60.9.10">
    <property type="entry name" value="Aldehyde ferredoxin oxidoreductase, N-terminal domain"/>
    <property type="match status" value="1"/>
</dbReference>
<evidence type="ECO:0000259" key="1">
    <source>
        <dbReference type="SMART" id="SM00790"/>
    </source>
</evidence>
<dbReference type="InterPro" id="IPR051919">
    <property type="entry name" value="W-dependent_AOR"/>
</dbReference>
<feature type="non-terminal residue" evidence="2">
    <location>
        <position position="1"/>
    </location>
</feature>
<dbReference type="GO" id="GO:0051536">
    <property type="term" value="F:iron-sulfur cluster binding"/>
    <property type="evidence" value="ECO:0007669"/>
    <property type="project" value="InterPro"/>
</dbReference>
<dbReference type="EMBL" id="BARW01013988">
    <property type="protein sequence ID" value="GAI73007.1"/>
    <property type="molecule type" value="Genomic_DNA"/>
</dbReference>
<accession>X1QWU4</accession>
<feature type="domain" description="Aldehyde ferredoxin oxidoreductase N-terminal" evidence="1">
    <location>
        <begin position="1"/>
        <end position="81"/>
    </location>
</feature>
<dbReference type="InterPro" id="IPR036503">
    <property type="entry name" value="Ald_Fedxn_OxRdtase_N_sf"/>
</dbReference>
<dbReference type="PANTHER" id="PTHR30038">
    <property type="entry name" value="ALDEHYDE FERREDOXIN OXIDOREDUCTASE"/>
    <property type="match status" value="1"/>
</dbReference>
<reference evidence="2" key="1">
    <citation type="journal article" date="2014" name="Front. Microbiol.">
        <title>High frequency of phylogenetically diverse reductive dehalogenase-homologous genes in deep subseafloor sedimentary metagenomes.</title>
        <authorList>
            <person name="Kawai M."/>
            <person name="Futagami T."/>
            <person name="Toyoda A."/>
            <person name="Takaki Y."/>
            <person name="Nishi S."/>
            <person name="Hori S."/>
            <person name="Arai W."/>
            <person name="Tsubouchi T."/>
            <person name="Morono Y."/>
            <person name="Uchiyama I."/>
            <person name="Ito T."/>
            <person name="Fujiyama A."/>
            <person name="Inagaki F."/>
            <person name="Takami H."/>
        </authorList>
    </citation>
    <scope>NUCLEOTIDE SEQUENCE</scope>
    <source>
        <strain evidence="2">Expedition CK06-06</strain>
    </source>
</reference>
<comment type="caution">
    <text evidence="2">The sequence shown here is derived from an EMBL/GenBank/DDBJ whole genome shotgun (WGS) entry which is preliminary data.</text>
</comment>
<dbReference type="SMART" id="SM00790">
    <property type="entry name" value="AFOR_N"/>
    <property type="match status" value="1"/>
</dbReference>
<dbReference type="InterPro" id="IPR013983">
    <property type="entry name" value="Ald_Fedxn_OxRdtase_N"/>
</dbReference>